<proteinExistence type="predicted"/>
<feature type="transmembrane region" description="Helical" evidence="1">
    <location>
        <begin position="33"/>
        <end position="53"/>
    </location>
</feature>
<dbReference type="HOGENOM" id="CLU_1814371_0_0_5"/>
<dbReference type="Proteomes" id="UP000019593">
    <property type="component" value="Chromosome"/>
</dbReference>
<protein>
    <submittedName>
        <fullName evidence="2">Uncharacterized protein</fullName>
    </submittedName>
</protein>
<name>W8RSI5_9RHOB</name>
<keyword evidence="3" id="KW-1185">Reference proteome</keyword>
<dbReference type="KEGG" id="red:roselon_01709"/>
<dbReference type="EMBL" id="CP004372">
    <property type="protein sequence ID" value="AHM04078.1"/>
    <property type="molecule type" value="Genomic_DNA"/>
</dbReference>
<keyword evidence="1" id="KW-0472">Membrane</keyword>
<accession>W8RSI5</accession>
<sequence length="142" mass="15037">MDCPRRGGLFLFFFGGMGALLAILAGLADPPNFLAILVGLIFAGFGAAAAWHAGPNQLHLSRTNGLATVSRHKPLGTKTETYPLAEVDDVMSGRCLDSGGHGLAFELASGTVVKVTDPNHHNPEAQTVGREIRQWLKAAGYR</sequence>
<evidence type="ECO:0000256" key="1">
    <source>
        <dbReference type="SAM" id="Phobius"/>
    </source>
</evidence>
<gene>
    <name evidence="2" type="ORF">roselon_01709</name>
</gene>
<feature type="transmembrane region" description="Helical" evidence="1">
    <location>
        <begin position="7"/>
        <end position="27"/>
    </location>
</feature>
<organism evidence="2 3">
    <name type="scientific">Roseicyclus elongatus DSM 19469</name>
    <dbReference type="NCBI Taxonomy" id="1294273"/>
    <lineage>
        <taxon>Bacteria</taxon>
        <taxon>Pseudomonadati</taxon>
        <taxon>Pseudomonadota</taxon>
        <taxon>Alphaproteobacteria</taxon>
        <taxon>Rhodobacterales</taxon>
        <taxon>Roseobacteraceae</taxon>
        <taxon>Roseicyclus</taxon>
    </lineage>
</organism>
<dbReference type="STRING" id="1294273.roselon_01709"/>
<keyword evidence="1" id="KW-0812">Transmembrane</keyword>
<evidence type="ECO:0000313" key="2">
    <source>
        <dbReference type="EMBL" id="AHM04078.1"/>
    </source>
</evidence>
<keyword evidence="1" id="KW-1133">Transmembrane helix</keyword>
<evidence type="ECO:0000313" key="3">
    <source>
        <dbReference type="Proteomes" id="UP000019593"/>
    </source>
</evidence>
<dbReference type="AlphaFoldDB" id="W8RSI5"/>
<reference evidence="2 3" key="1">
    <citation type="submission" date="2013-03" db="EMBL/GenBank/DDBJ databases">
        <authorList>
            <person name="Fiebig A."/>
            <person name="Goeker M."/>
            <person name="Klenk H.-P.P."/>
        </authorList>
    </citation>
    <scope>NUCLEOTIDE SEQUENCE [LARGE SCALE GENOMIC DNA]</scope>
    <source>
        <strain evidence="3">DSM 19469</strain>
    </source>
</reference>